<dbReference type="AlphaFoldDB" id="A0A367XU05"/>
<accession>A0A367XU05</accession>
<dbReference type="InterPro" id="IPR005583">
    <property type="entry name" value="YaaA"/>
</dbReference>
<dbReference type="RefSeq" id="WP_114118535.1">
    <property type="nucleotide sequence ID" value="NZ_BMHU01000005.1"/>
</dbReference>
<dbReference type="Pfam" id="PF03883">
    <property type="entry name" value="H2O2_YaaD"/>
    <property type="match status" value="1"/>
</dbReference>
<keyword evidence="2" id="KW-1185">Reference proteome</keyword>
<name>A0A367XU05_9MICO</name>
<protein>
    <submittedName>
        <fullName evidence="1">Peroxide stress protein YaaA</fullName>
    </submittedName>
</protein>
<comment type="caution">
    <text evidence="1">The sequence shown here is derived from an EMBL/GenBank/DDBJ whole genome shotgun (WGS) entry which is preliminary data.</text>
</comment>
<sequence>MLILLPPSETKRPGGSGDPLRVGELAFAGLAPQRAAAVGALEELAKDPGEMARVLKLSARQLGEVDTNAAVSASPTMPAIDRFTGVLFDALDAQTLGADARAWMGEHVAIQTALLGPVGALDQIPAFRFSAGQRLPGLAPLKRHWAEATTAELAGRGPVLDMRSEAYRALGPVPAGAEQAYVRVVNGEGRALNHFNKQTKGVFARALALAGERFASLDELVDWADGAGFTVSRDGDEIVLGEASSIPEAKIFAIEPAGR</sequence>
<reference evidence="1 2" key="1">
    <citation type="submission" date="2018-07" db="EMBL/GenBank/DDBJ databases">
        <title>Microbacterium endoborsara sp. nov., a novel actinobacterium isolated from Borszczowia aralocaspica.</title>
        <authorList>
            <person name="An D."/>
        </authorList>
    </citation>
    <scope>NUCLEOTIDE SEQUENCE [LARGE SCALE GENOMIC DNA]</scope>
    <source>
        <strain evidence="1 2">C1.15228</strain>
    </source>
</reference>
<organism evidence="1 2">
    <name type="scientific">Microbacterium sorbitolivorans</name>
    <dbReference type="NCBI Taxonomy" id="1867410"/>
    <lineage>
        <taxon>Bacteria</taxon>
        <taxon>Bacillati</taxon>
        <taxon>Actinomycetota</taxon>
        <taxon>Actinomycetes</taxon>
        <taxon>Micrococcales</taxon>
        <taxon>Microbacteriaceae</taxon>
        <taxon>Microbacterium</taxon>
    </lineage>
</organism>
<gene>
    <name evidence="1" type="ORF">DTO57_12350</name>
</gene>
<proteinExistence type="predicted"/>
<dbReference type="PANTHER" id="PTHR30283">
    <property type="entry name" value="PEROXIDE STRESS RESPONSE PROTEIN YAAA"/>
    <property type="match status" value="1"/>
</dbReference>
<dbReference type="OrthoDB" id="3210767at2"/>
<evidence type="ECO:0000313" key="2">
    <source>
        <dbReference type="Proteomes" id="UP000253508"/>
    </source>
</evidence>
<evidence type="ECO:0000313" key="1">
    <source>
        <dbReference type="EMBL" id="RCK57097.1"/>
    </source>
</evidence>
<dbReference type="EMBL" id="QORO01000005">
    <property type="protein sequence ID" value="RCK57097.1"/>
    <property type="molecule type" value="Genomic_DNA"/>
</dbReference>
<dbReference type="PANTHER" id="PTHR30283:SF4">
    <property type="entry name" value="PEROXIDE STRESS RESISTANCE PROTEIN YAAA"/>
    <property type="match status" value="1"/>
</dbReference>
<dbReference type="Proteomes" id="UP000253508">
    <property type="component" value="Unassembled WGS sequence"/>
</dbReference>
<dbReference type="GO" id="GO:0033194">
    <property type="term" value="P:response to hydroperoxide"/>
    <property type="evidence" value="ECO:0007669"/>
    <property type="project" value="TreeGrafter"/>
</dbReference>
<dbReference type="GO" id="GO:0005829">
    <property type="term" value="C:cytosol"/>
    <property type="evidence" value="ECO:0007669"/>
    <property type="project" value="TreeGrafter"/>
</dbReference>